<dbReference type="Proteomes" id="UP000198324">
    <property type="component" value="Unassembled WGS sequence"/>
</dbReference>
<keyword evidence="5" id="KW-0808">Transferase</keyword>
<evidence type="ECO:0000256" key="10">
    <source>
        <dbReference type="ARBA" id="ARBA00029409"/>
    </source>
</evidence>
<comment type="pathway">
    <text evidence="1">Cofactor biosynthesis; tetrahydrofolate biosynthesis; 2-amino-4-hydroxy-6-hydroxymethyl-7,8-dihydropteridine diphosphate from 7,8-dihydroneopterin triphosphate: step 4/4.</text>
</comment>
<dbReference type="RefSeq" id="WP_089275562.1">
    <property type="nucleotide sequence ID" value="NZ_FZOC01000010.1"/>
</dbReference>
<evidence type="ECO:0000256" key="7">
    <source>
        <dbReference type="ARBA" id="ARBA00022777"/>
    </source>
</evidence>
<evidence type="ECO:0000313" key="14">
    <source>
        <dbReference type="EMBL" id="SNS26013.1"/>
    </source>
</evidence>
<evidence type="ECO:0000256" key="6">
    <source>
        <dbReference type="ARBA" id="ARBA00022741"/>
    </source>
</evidence>
<dbReference type="UniPathway" id="UPA00077">
    <property type="reaction ID" value="UER00155"/>
</dbReference>
<evidence type="ECO:0000256" key="5">
    <source>
        <dbReference type="ARBA" id="ARBA00022679"/>
    </source>
</evidence>
<dbReference type="SUPFAM" id="SSF55083">
    <property type="entry name" value="6-hydroxymethyl-7,8-dihydropterin pyrophosphokinase, HPPK"/>
    <property type="match status" value="1"/>
</dbReference>
<organism evidence="14 15">
    <name type="scientific">Humidesulfovibrio mexicanus</name>
    <dbReference type="NCBI Taxonomy" id="147047"/>
    <lineage>
        <taxon>Bacteria</taxon>
        <taxon>Pseudomonadati</taxon>
        <taxon>Thermodesulfobacteriota</taxon>
        <taxon>Desulfovibrionia</taxon>
        <taxon>Desulfovibrionales</taxon>
        <taxon>Desulfovibrionaceae</taxon>
        <taxon>Humidesulfovibrio</taxon>
    </lineage>
</organism>
<keyword evidence="15" id="KW-1185">Reference proteome</keyword>
<protein>
    <recommendedName>
        <fullName evidence="4">2-amino-4-hydroxy-6-hydroxymethyldihydropteridine pyrophosphokinase</fullName>
        <ecNumber evidence="3">2.7.6.3</ecNumber>
    </recommendedName>
    <alternativeName>
        <fullName evidence="11">6-hydroxymethyl-7,8-dihydropterin pyrophosphokinase</fullName>
    </alternativeName>
    <alternativeName>
        <fullName evidence="12">7,8-dihydro-6-hydroxymethylpterin-pyrophosphokinase</fullName>
    </alternativeName>
</protein>
<comment type="similarity">
    <text evidence="2">Belongs to the HPPK family.</text>
</comment>
<proteinExistence type="inferred from homology"/>
<dbReference type="GO" id="GO:0005524">
    <property type="term" value="F:ATP binding"/>
    <property type="evidence" value="ECO:0007669"/>
    <property type="project" value="UniProtKB-KW"/>
</dbReference>
<dbReference type="GO" id="GO:0046654">
    <property type="term" value="P:tetrahydrofolate biosynthetic process"/>
    <property type="evidence" value="ECO:0007669"/>
    <property type="project" value="UniProtKB-UniPathway"/>
</dbReference>
<evidence type="ECO:0000259" key="13">
    <source>
        <dbReference type="Pfam" id="PF01288"/>
    </source>
</evidence>
<evidence type="ECO:0000256" key="12">
    <source>
        <dbReference type="ARBA" id="ARBA00033413"/>
    </source>
</evidence>
<dbReference type="AlphaFoldDB" id="A0A239D341"/>
<evidence type="ECO:0000313" key="15">
    <source>
        <dbReference type="Proteomes" id="UP000198324"/>
    </source>
</evidence>
<evidence type="ECO:0000256" key="2">
    <source>
        <dbReference type="ARBA" id="ARBA00005810"/>
    </source>
</evidence>
<dbReference type="InterPro" id="IPR000550">
    <property type="entry name" value="Hppk"/>
</dbReference>
<keyword evidence="9" id="KW-0289">Folate biosynthesis</keyword>
<accession>A0A239D341</accession>
<dbReference type="CDD" id="cd00483">
    <property type="entry name" value="HPPK"/>
    <property type="match status" value="1"/>
</dbReference>
<dbReference type="PANTHER" id="PTHR43071">
    <property type="entry name" value="2-AMINO-4-HYDROXY-6-HYDROXYMETHYLDIHYDROPTERIDINE PYROPHOSPHOKINASE"/>
    <property type="match status" value="1"/>
</dbReference>
<feature type="domain" description="7,8-dihydro-6-hydroxymethylpterin-pyrophosphokinase" evidence="13">
    <location>
        <begin position="1"/>
        <end position="130"/>
    </location>
</feature>
<evidence type="ECO:0000256" key="3">
    <source>
        <dbReference type="ARBA" id="ARBA00013253"/>
    </source>
</evidence>
<dbReference type="EC" id="2.7.6.3" evidence="3"/>
<name>A0A239D341_9BACT</name>
<comment type="function">
    <text evidence="10">Catalyzes the transfer of pyrophosphate from adenosine triphosphate (ATP) to 6-hydroxymethyl-7,8-dihydropterin, an enzymatic step in folate biosynthesis pathway.</text>
</comment>
<dbReference type="GO" id="GO:0046656">
    <property type="term" value="P:folic acid biosynthetic process"/>
    <property type="evidence" value="ECO:0007669"/>
    <property type="project" value="UniProtKB-KW"/>
</dbReference>
<dbReference type="EMBL" id="FZOC01000010">
    <property type="protein sequence ID" value="SNS26013.1"/>
    <property type="molecule type" value="Genomic_DNA"/>
</dbReference>
<keyword evidence="8" id="KW-0067">ATP-binding</keyword>
<evidence type="ECO:0000256" key="11">
    <source>
        <dbReference type="ARBA" id="ARBA00029766"/>
    </source>
</evidence>
<dbReference type="NCBIfam" id="TIGR01498">
    <property type="entry name" value="folK"/>
    <property type="match status" value="1"/>
</dbReference>
<gene>
    <name evidence="14" type="ORF">SAMN04488503_0063</name>
</gene>
<dbReference type="GO" id="GO:0003848">
    <property type="term" value="F:2-amino-4-hydroxy-6-hydroxymethyldihydropteridine diphosphokinase activity"/>
    <property type="evidence" value="ECO:0007669"/>
    <property type="project" value="UniProtKB-EC"/>
</dbReference>
<evidence type="ECO:0000256" key="8">
    <source>
        <dbReference type="ARBA" id="ARBA00022840"/>
    </source>
</evidence>
<evidence type="ECO:0000256" key="1">
    <source>
        <dbReference type="ARBA" id="ARBA00005051"/>
    </source>
</evidence>
<dbReference type="OrthoDB" id="9808041at2"/>
<sequence length="165" mass="18205">MGSNQGDPEANIEEALHRLEHYGSDLRLDAQSPLYRTEPQDVRDQPWFVNSVVRFKVGSDIWAPEGLLSALQAVEAKMGRVRDVPRGPRIIDLDLLLFGDVVMQGEYLTLPHPRMMRRAFVLVPLRDIAPGLLLPGGVSIDQALAGLSFGLDGRNISQKQGGQPL</sequence>
<dbReference type="PANTHER" id="PTHR43071:SF1">
    <property type="entry name" value="2-AMINO-4-HYDROXY-6-HYDROXYMETHYLDIHYDROPTERIDINE PYROPHOSPHOKINASE"/>
    <property type="match status" value="1"/>
</dbReference>
<dbReference type="InterPro" id="IPR035907">
    <property type="entry name" value="Hppk_sf"/>
</dbReference>
<keyword evidence="7 14" id="KW-0418">Kinase</keyword>
<evidence type="ECO:0000256" key="4">
    <source>
        <dbReference type="ARBA" id="ARBA00016218"/>
    </source>
</evidence>
<dbReference type="Pfam" id="PF01288">
    <property type="entry name" value="HPPK"/>
    <property type="match status" value="1"/>
</dbReference>
<reference evidence="14 15" key="1">
    <citation type="submission" date="2017-06" db="EMBL/GenBank/DDBJ databases">
        <authorList>
            <person name="Kim H.J."/>
            <person name="Triplett B.A."/>
        </authorList>
    </citation>
    <scope>NUCLEOTIDE SEQUENCE [LARGE SCALE GENOMIC DNA]</scope>
    <source>
        <strain evidence="14 15">DSM 13116</strain>
    </source>
</reference>
<dbReference type="GO" id="GO:0016301">
    <property type="term" value="F:kinase activity"/>
    <property type="evidence" value="ECO:0007669"/>
    <property type="project" value="UniProtKB-KW"/>
</dbReference>
<keyword evidence="6" id="KW-0547">Nucleotide-binding</keyword>
<dbReference type="Gene3D" id="3.30.70.560">
    <property type="entry name" value="7,8-Dihydro-6-hydroxymethylpterin-pyrophosphokinase HPPK"/>
    <property type="match status" value="1"/>
</dbReference>
<evidence type="ECO:0000256" key="9">
    <source>
        <dbReference type="ARBA" id="ARBA00022909"/>
    </source>
</evidence>